<dbReference type="OrthoDB" id="10561099at2759"/>
<accession>A0A4C1SW05</accession>
<feature type="transmembrane region" description="Helical" evidence="6">
    <location>
        <begin position="120"/>
        <end position="142"/>
    </location>
</feature>
<dbReference type="PANTHER" id="PTHR30086">
    <property type="entry name" value="ARGININE EXPORTER PROTEIN ARGO"/>
    <property type="match status" value="1"/>
</dbReference>
<evidence type="ECO:0000256" key="6">
    <source>
        <dbReference type="SAM" id="Phobius"/>
    </source>
</evidence>
<dbReference type="Proteomes" id="UP000299102">
    <property type="component" value="Unassembled WGS sequence"/>
</dbReference>
<evidence type="ECO:0000313" key="7">
    <source>
        <dbReference type="EMBL" id="GBP06352.1"/>
    </source>
</evidence>
<protein>
    <recommendedName>
        <fullName evidence="9">Homoserine/homoserine lactone efflux protein</fullName>
    </recommendedName>
</protein>
<evidence type="ECO:0000256" key="5">
    <source>
        <dbReference type="ARBA" id="ARBA00023136"/>
    </source>
</evidence>
<feature type="transmembrane region" description="Helical" evidence="6">
    <location>
        <begin position="6"/>
        <end position="27"/>
    </location>
</feature>
<keyword evidence="8" id="KW-1185">Reference proteome</keyword>
<evidence type="ECO:0000256" key="2">
    <source>
        <dbReference type="ARBA" id="ARBA00022475"/>
    </source>
</evidence>
<dbReference type="PANTHER" id="PTHR30086:SF20">
    <property type="entry name" value="ARGININE EXPORTER PROTEIN ARGO-RELATED"/>
    <property type="match status" value="1"/>
</dbReference>
<keyword evidence="5 6" id="KW-0472">Membrane</keyword>
<dbReference type="GO" id="GO:0005886">
    <property type="term" value="C:plasma membrane"/>
    <property type="evidence" value="ECO:0007669"/>
    <property type="project" value="UniProtKB-SubCell"/>
</dbReference>
<keyword evidence="2" id="KW-1003">Cell membrane</keyword>
<dbReference type="InterPro" id="IPR001123">
    <property type="entry name" value="LeuE-type"/>
</dbReference>
<gene>
    <name evidence="7" type="ORF">EVAR_72032_1</name>
</gene>
<evidence type="ECO:0000256" key="1">
    <source>
        <dbReference type="ARBA" id="ARBA00004651"/>
    </source>
</evidence>
<dbReference type="AlphaFoldDB" id="A0A4C1SW05"/>
<dbReference type="Pfam" id="PF01810">
    <property type="entry name" value="LysE"/>
    <property type="match status" value="1"/>
</dbReference>
<feature type="transmembrane region" description="Helical" evidence="6">
    <location>
        <begin position="48"/>
        <end position="72"/>
    </location>
</feature>
<evidence type="ECO:0000256" key="4">
    <source>
        <dbReference type="ARBA" id="ARBA00022989"/>
    </source>
</evidence>
<reference evidence="7 8" key="1">
    <citation type="journal article" date="2019" name="Commun. Biol.">
        <title>The bagworm genome reveals a unique fibroin gene that provides high tensile strength.</title>
        <authorList>
            <person name="Kono N."/>
            <person name="Nakamura H."/>
            <person name="Ohtoshi R."/>
            <person name="Tomita M."/>
            <person name="Numata K."/>
            <person name="Arakawa K."/>
        </authorList>
    </citation>
    <scope>NUCLEOTIDE SEQUENCE [LARGE SCALE GENOMIC DNA]</scope>
</reference>
<evidence type="ECO:0000313" key="8">
    <source>
        <dbReference type="Proteomes" id="UP000299102"/>
    </source>
</evidence>
<name>A0A4C1SW05_EUMVA</name>
<comment type="caution">
    <text evidence="7">The sequence shown here is derived from an EMBL/GenBank/DDBJ whole genome shotgun (WGS) entry which is preliminary data.</text>
</comment>
<sequence length="240" mass="25602">MISTAVLPVTAEAAVGMTVTALMMVLTPGPNMMYLASRSIGQGRRAGLVSLVGTGTGFVIHMLIASFGLAIVFVAVPWLFIGFKAAGVAYLAWLTWQTLRPSGTGVFDIAALPRDSDLRLFRMGLITNLLNPKVAIMYLSVIPQFIDTARGGELVQSITLGLVQIGVSMTVNALIVIGAGWIAAVLARRATWSVWQRRITGTLLGVVTLVLAREVPELSSERLSRVNHPRPRPARGRGGA</sequence>
<organism evidence="7 8">
    <name type="scientific">Eumeta variegata</name>
    <name type="common">Bagworm moth</name>
    <name type="synonym">Eumeta japonica</name>
    <dbReference type="NCBI Taxonomy" id="151549"/>
    <lineage>
        <taxon>Eukaryota</taxon>
        <taxon>Metazoa</taxon>
        <taxon>Ecdysozoa</taxon>
        <taxon>Arthropoda</taxon>
        <taxon>Hexapoda</taxon>
        <taxon>Insecta</taxon>
        <taxon>Pterygota</taxon>
        <taxon>Neoptera</taxon>
        <taxon>Endopterygota</taxon>
        <taxon>Lepidoptera</taxon>
        <taxon>Glossata</taxon>
        <taxon>Ditrysia</taxon>
        <taxon>Tineoidea</taxon>
        <taxon>Psychidae</taxon>
        <taxon>Oiketicinae</taxon>
        <taxon>Eumeta</taxon>
    </lineage>
</organism>
<keyword evidence="4 6" id="KW-1133">Transmembrane helix</keyword>
<evidence type="ECO:0000256" key="3">
    <source>
        <dbReference type="ARBA" id="ARBA00022692"/>
    </source>
</evidence>
<dbReference type="EMBL" id="BGZK01011314">
    <property type="protein sequence ID" value="GBP06352.1"/>
    <property type="molecule type" value="Genomic_DNA"/>
</dbReference>
<dbReference type="PIRSF" id="PIRSF006324">
    <property type="entry name" value="LeuE"/>
    <property type="match status" value="1"/>
</dbReference>
<feature type="transmembrane region" description="Helical" evidence="6">
    <location>
        <begin position="162"/>
        <end position="187"/>
    </location>
</feature>
<keyword evidence="3 6" id="KW-0812">Transmembrane</keyword>
<evidence type="ECO:0008006" key="9">
    <source>
        <dbReference type="Google" id="ProtNLM"/>
    </source>
</evidence>
<proteinExistence type="predicted"/>
<comment type="subcellular location">
    <subcellularLocation>
        <location evidence="1">Cell membrane</location>
        <topology evidence="1">Multi-pass membrane protein</topology>
    </subcellularLocation>
</comment>
<dbReference type="GO" id="GO:0015171">
    <property type="term" value="F:amino acid transmembrane transporter activity"/>
    <property type="evidence" value="ECO:0007669"/>
    <property type="project" value="TreeGrafter"/>
</dbReference>
<feature type="transmembrane region" description="Helical" evidence="6">
    <location>
        <begin position="78"/>
        <end position="99"/>
    </location>
</feature>